<dbReference type="NCBIfam" id="NF002332">
    <property type="entry name" value="PRK01293.1"/>
    <property type="match status" value="1"/>
</dbReference>
<dbReference type="InterPro" id="IPR017557">
    <property type="entry name" value="Holo-ACP_synthase"/>
</dbReference>
<dbReference type="InterPro" id="IPR049180">
    <property type="entry name" value="MdcG_C"/>
</dbReference>
<keyword evidence="2 5" id="KW-0548">Nucleotidyltransferase</keyword>
<feature type="domain" description="Phosphoribosyl-dephospho-CoA transferase MdcG N-terminal" evidence="4">
    <location>
        <begin position="7"/>
        <end position="78"/>
    </location>
</feature>
<keyword evidence="6" id="KW-1185">Reference proteome</keyword>
<keyword evidence="1 5" id="KW-0808">Transferase</keyword>
<organism evidence="5 6">
    <name type="scientific">Caballeronia fortuita</name>
    <dbReference type="NCBI Taxonomy" id="1777138"/>
    <lineage>
        <taxon>Bacteria</taxon>
        <taxon>Pseudomonadati</taxon>
        <taxon>Pseudomonadota</taxon>
        <taxon>Betaproteobacteria</taxon>
        <taxon>Burkholderiales</taxon>
        <taxon>Burkholderiaceae</taxon>
        <taxon>Caballeronia</taxon>
    </lineage>
</organism>
<comment type="caution">
    <text evidence="5">The sequence shown here is derived from an EMBL/GenBank/DDBJ whole genome shotgun (WGS) entry which is preliminary data.</text>
</comment>
<evidence type="ECO:0000259" key="3">
    <source>
        <dbReference type="Pfam" id="PF10620"/>
    </source>
</evidence>
<evidence type="ECO:0000313" key="6">
    <source>
        <dbReference type="Proteomes" id="UP000054903"/>
    </source>
</evidence>
<reference evidence="5" key="1">
    <citation type="submission" date="2016-01" db="EMBL/GenBank/DDBJ databases">
        <authorList>
            <person name="Peeters C."/>
        </authorList>
    </citation>
    <scope>NUCLEOTIDE SEQUENCE</scope>
    <source>
        <strain evidence="5">LMG 29320</strain>
    </source>
</reference>
<dbReference type="RefSeq" id="WP_061136357.1">
    <property type="nucleotide sequence ID" value="NZ_FCNX02000010.1"/>
</dbReference>
<sequence length="214" mass="23269">MRERTLRPHDLLRIAPGTPAFGDAPGWVAESLVRAPFVVVRRAPRIVDAIAVGVRGMTRSERFGAWLEPRHIDAILTPEDLRAREPDAARRDLPAFALLRAVRPIIEGCGLDWGPAGSAGFELASAMPTITRESDLDIVVRAPEPLQRDTASSLFDALAQAAQRAGARIDVQIETPDAAFSLAEFTRAESRAGLRVMLRHADGPRLVTDPWAAS</sequence>
<dbReference type="EC" id="2.7.7.66" evidence="5"/>
<proteinExistence type="predicted"/>
<gene>
    <name evidence="5" type="primary">mdcG_1</name>
    <name evidence="5" type="ORF">AWB77_03967</name>
</gene>
<protein>
    <submittedName>
        <fullName evidence="5">Phosphoribosyl-dephospho-CoA transferase</fullName>
        <ecNumber evidence="5">2.7.7.66</ecNumber>
    </submittedName>
</protein>
<dbReference type="STRING" id="1777138.AWB77_03967"/>
<dbReference type="GO" id="GO:0016779">
    <property type="term" value="F:nucleotidyltransferase activity"/>
    <property type="evidence" value="ECO:0007669"/>
    <property type="project" value="UniProtKB-KW"/>
</dbReference>
<dbReference type="Proteomes" id="UP000054903">
    <property type="component" value="Unassembled WGS sequence"/>
</dbReference>
<name>A0A158CE27_9BURK</name>
<feature type="domain" description="Phosphoribosyl-dephospho-CoA transferase MdcG C-terminal" evidence="3">
    <location>
        <begin position="89"/>
        <end position="210"/>
    </location>
</feature>
<evidence type="ECO:0000313" key="5">
    <source>
        <dbReference type="EMBL" id="SAK80540.1"/>
    </source>
</evidence>
<evidence type="ECO:0000256" key="1">
    <source>
        <dbReference type="ARBA" id="ARBA00022679"/>
    </source>
</evidence>
<dbReference type="AlphaFoldDB" id="A0A158CE27"/>
<dbReference type="EMBL" id="FCNX02000010">
    <property type="protein sequence ID" value="SAK80540.1"/>
    <property type="molecule type" value="Genomic_DNA"/>
</dbReference>
<accession>A0A158CE27</accession>
<dbReference type="Pfam" id="PF20866">
    <property type="entry name" value="MdcG_N"/>
    <property type="match status" value="1"/>
</dbReference>
<dbReference type="Pfam" id="PF10620">
    <property type="entry name" value="MdcG"/>
    <property type="match status" value="1"/>
</dbReference>
<dbReference type="InterPro" id="IPR048903">
    <property type="entry name" value="MdcG_N"/>
</dbReference>
<dbReference type="NCBIfam" id="TIGR03135">
    <property type="entry name" value="malonate_mdcG"/>
    <property type="match status" value="1"/>
</dbReference>
<evidence type="ECO:0000259" key="4">
    <source>
        <dbReference type="Pfam" id="PF20866"/>
    </source>
</evidence>
<evidence type="ECO:0000256" key="2">
    <source>
        <dbReference type="ARBA" id="ARBA00022695"/>
    </source>
</evidence>